<evidence type="ECO:0000313" key="2">
    <source>
        <dbReference type="EMBL" id="RPB18330.1"/>
    </source>
</evidence>
<feature type="region of interest" description="Disordered" evidence="1">
    <location>
        <begin position="132"/>
        <end position="162"/>
    </location>
</feature>
<sequence length="162" mass="18608">MNVEAIVQHYHKPLEFSFPPTVNGRIPSSVFIKERQAQLDHLVHVLGCLPLQHHIPGINLWLRIDPLEGGGFGFGLDLETVWGFVKHIARTRGNLIQSRASNDEKFVKWVKERVHLVPREEMKLLEFFCKEESQDQDREAAVKRRKPRRSGRAKTNVGGQGK</sequence>
<reference evidence="2 3" key="1">
    <citation type="journal article" date="2018" name="Nat. Ecol. Evol.">
        <title>Pezizomycetes genomes reveal the molecular basis of ectomycorrhizal truffle lifestyle.</title>
        <authorList>
            <person name="Murat C."/>
            <person name="Payen T."/>
            <person name="Noel B."/>
            <person name="Kuo A."/>
            <person name="Morin E."/>
            <person name="Chen J."/>
            <person name="Kohler A."/>
            <person name="Krizsan K."/>
            <person name="Balestrini R."/>
            <person name="Da Silva C."/>
            <person name="Montanini B."/>
            <person name="Hainaut M."/>
            <person name="Levati E."/>
            <person name="Barry K.W."/>
            <person name="Belfiori B."/>
            <person name="Cichocki N."/>
            <person name="Clum A."/>
            <person name="Dockter R.B."/>
            <person name="Fauchery L."/>
            <person name="Guy J."/>
            <person name="Iotti M."/>
            <person name="Le Tacon F."/>
            <person name="Lindquist E.A."/>
            <person name="Lipzen A."/>
            <person name="Malagnac F."/>
            <person name="Mello A."/>
            <person name="Molinier V."/>
            <person name="Miyauchi S."/>
            <person name="Poulain J."/>
            <person name="Riccioni C."/>
            <person name="Rubini A."/>
            <person name="Sitrit Y."/>
            <person name="Splivallo R."/>
            <person name="Traeger S."/>
            <person name="Wang M."/>
            <person name="Zifcakova L."/>
            <person name="Wipf D."/>
            <person name="Zambonelli A."/>
            <person name="Paolocci F."/>
            <person name="Nowrousian M."/>
            <person name="Ottonello S."/>
            <person name="Baldrian P."/>
            <person name="Spatafora J.W."/>
            <person name="Henrissat B."/>
            <person name="Nagy L.G."/>
            <person name="Aury J.M."/>
            <person name="Wincker P."/>
            <person name="Grigoriev I.V."/>
            <person name="Bonfante P."/>
            <person name="Martin F.M."/>
        </authorList>
    </citation>
    <scope>NUCLEOTIDE SEQUENCE [LARGE SCALE GENOMIC DNA]</scope>
    <source>
        <strain evidence="2 3">ATCC MYA-4762</strain>
    </source>
</reference>
<organism evidence="2 3">
    <name type="scientific">Terfezia boudieri ATCC MYA-4762</name>
    <dbReference type="NCBI Taxonomy" id="1051890"/>
    <lineage>
        <taxon>Eukaryota</taxon>
        <taxon>Fungi</taxon>
        <taxon>Dikarya</taxon>
        <taxon>Ascomycota</taxon>
        <taxon>Pezizomycotina</taxon>
        <taxon>Pezizomycetes</taxon>
        <taxon>Pezizales</taxon>
        <taxon>Pezizaceae</taxon>
        <taxon>Terfezia</taxon>
    </lineage>
</organism>
<dbReference type="InParanoid" id="A0A3N4L604"/>
<feature type="compositionally biased region" description="Basic residues" evidence="1">
    <location>
        <begin position="143"/>
        <end position="152"/>
    </location>
</feature>
<protein>
    <submittedName>
        <fullName evidence="2">Uncharacterized protein</fullName>
    </submittedName>
</protein>
<name>A0A3N4L604_9PEZI</name>
<dbReference type="EMBL" id="ML121642">
    <property type="protein sequence ID" value="RPB18330.1"/>
    <property type="molecule type" value="Genomic_DNA"/>
</dbReference>
<evidence type="ECO:0000256" key="1">
    <source>
        <dbReference type="SAM" id="MobiDB-lite"/>
    </source>
</evidence>
<dbReference type="Proteomes" id="UP000267821">
    <property type="component" value="Unassembled WGS sequence"/>
</dbReference>
<feature type="compositionally biased region" description="Basic and acidic residues" evidence="1">
    <location>
        <begin position="132"/>
        <end position="142"/>
    </location>
</feature>
<accession>A0A3N4L604</accession>
<dbReference type="AlphaFoldDB" id="A0A3N4L604"/>
<dbReference type="OrthoDB" id="10288908at2759"/>
<evidence type="ECO:0000313" key="3">
    <source>
        <dbReference type="Proteomes" id="UP000267821"/>
    </source>
</evidence>
<keyword evidence="3" id="KW-1185">Reference proteome</keyword>
<proteinExistence type="predicted"/>
<gene>
    <name evidence="2" type="ORF">L211DRAFT_854219</name>
</gene>